<dbReference type="AlphaFoldDB" id="E4ZXJ1"/>
<reference evidence="2" key="1">
    <citation type="journal article" date="2011" name="Nat. Commun.">
        <title>Effector diversification within compartments of the Leptosphaeria maculans genome affected by Repeat-Induced Point mutations.</title>
        <authorList>
            <person name="Rouxel T."/>
            <person name="Grandaubert J."/>
            <person name="Hane J.K."/>
            <person name="Hoede C."/>
            <person name="van de Wouw A.P."/>
            <person name="Couloux A."/>
            <person name="Dominguez V."/>
            <person name="Anthouard V."/>
            <person name="Bally P."/>
            <person name="Bourras S."/>
            <person name="Cozijnsen A.J."/>
            <person name="Ciuffetti L.M."/>
            <person name="Degrave A."/>
            <person name="Dilmaghani A."/>
            <person name="Duret L."/>
            <person name="Fudal I."/>
            <person name="Goodwin S.B."/>
            <person name="Gout L."/>
            <person name="Glaser N."/>
            <person name="Linglin J."/>
            <person name="Kema G.H.J."/>
            <person name="Lapalu N."/>
            <person name="Lawrence C.B."/>
            <person name="May K."/>
            <person name="Meyer M."/>
            <person name="Ollivier B."/>
            <person name="Poulain J."/>
            <person name="Schoch C.L."/>
            <person name="Simon A."/>
            <person name="Spatafora J.W."/>
            <person name="Stachowiak A."/>
            <person name="Turgeon B.G."/>
            <person name="Tyler B.M."/>
            <person name="Vincent D."/>
            <person name="Weissenbach J."/>
            <person name="Amselem J."/>
            <person name="Quesneville H."/>
            <person name="Oliver R.P."/>
            <person name="Wincker P."/>
            <person name="Balesdent M.-H."/>
            <person name="Howlett B.J."/>
        </authorList>
    </citation>
    <scope>NUCLEOTIDE SEQUENCE [LARGE SCALE GENOMIC DNA]</scope>
    <source>
        <strain evidence="2">JN3 / isolate v23.1.3 / race Av1-4-5-6-7-8</strain>
    </source>
</reference>
<organism evidence="2">
    <name type="scientific">Leptosphaeria maculans (strain JN3 / isolate v23.1.3 / race Av1-4-5-6-7-8)</name>
    <name type="common">Blackleg fungus</name>
    <name type="synonym">Phoma lingam</name>
    <dbReference type="NCBI Taxonomy" id="985895"/>
    <lineage>
        <taxon>Eukaryota</taxon>
        <taxon>Fungi</taxon>
        <taxon>Dikarya</taxon>
        <taxon>Ascomycota</taxon>
        <taxon>Pezizomycotina</taxon>
        <taxon>Dothideomycetes</taxon>
        <taxon>Pleosporomycetidae</taxon>
        <taxon>Pleosporales</taxon>
        <taxon>Pleosporineae</taxon>
        <taxon>Leptosphaeriaceae</taxon>
        <taxon>Plenodomus</taxon>
        <taxon>Plenodomus lingam/Leptosphaeria maculans species complex</taxon>
    </lineage>
</organism>
<name>E4ZXJ1_LEPMJ</name>
<dbReference type="GeneID" id="13281147"/>
<evidence type="ECO:0000313" key="2">
    <source>
        <dbReference type="Proteomes" id="UP000002668"/>
    </source>
</evidence>
<dbReference type="InParanoid" id="E4ZXJ1"/>
<dbReference type="HOGENOM" id="CLU_2758245_0_0_1"/>
<evidence type="ECO:0000313" key="1">
    <source>
        <dbReference type="EMBL" id="CBX95401.1"/>
    </source>
</evidence>
<protein>
    <submittedName>
        <fullName evidence="1">Predicted protein</fullName>
    </submittedName>
</protein>
<proteinExistence type="predicted"/>
<sequence length="70" mass="8094">MYDSFLDSNMRMEKYGKDFLCPVEMMPTTACSHAYPNIATTDYRYLTNQSRDLTSELWTGSFPLIPGRTL</sequence>
<dbReference type="Proteomes" id="UP000002668">
    <property type="component" value="Genome"/>
</dbReference>
<keyword evidence="2" id="KW-1185">Reference proteome</keyword>
<gene>
    <name evidence="1" type="ORF">LEMA_uP025530.1</name>
</gene>
<dbReference type="VEuPathDB" id="FungiDB:LEMA_uP025530.1"/>
<dbReference type="EMBL" id="FP929127">
    <property type="protein sequence ID" value="CBX95401.1"/>
    <property type="molecule type" value="Genomic_DNA"/>
</dbReference>
<accession>E4ZXJ1</accession>